<keyword evidence="1" id="KW-0614">Plasmid</keyword>
<proteinExistence type="predicted"/>
<dbReference type="OrthoDB" id="8911053at2"/>
<accession>Q21Q95</accession>
<dbReference type="Proteomes" id="UP000008332">
    <property type="component" value="Plasmid unnamed1"/>
</dbReference>
<dbReference type="RefSeq" id="WP_011458689.1">
    <property type="nucleotide sequence ID" value="NC_007901.1"/>
</dbReference>
<dbReference type="KEGG" id="rfr:Rfer_4364"/>
<keyword evidence="2" id="KW-1185">Reference proteome</keyword>
<dbReference type="eggNOG" id="ENOG502ZIU1">
    <property type="taxonomic scope" value="Bacteria"/>
</dbReference>
<reference evidence="2" key="1">
    <citation type="submission" date="2006-02" db="EMBL/GenBank/DDBJ databases">
        <title>Complete sequence of plasmid 1 of Rhodoferax ferrireducens DSM 15236.</title>
        <authorList>
            <person name="Copeland A."/>
            <person name="Lucas S."/>
            <person name="Lapidus A."/>
            <person name="Barry K."/>
            <person name="Detter J.C."/>
            <person name="Glavina del Rio T."/>
            <person name="Hammon N."/>
            <person name="Israni S."/>
            <person name="Pitluck S."/>
            <person name="Brettin T."/>
            <person name="Bruce D."/>
            <person name="Han C."/>
            <person name="Tapia R."/>
            <person name="Gilna P."/>
            <person name="Kiss H."/>
            <person name="Schmutz J."/>
            <person name="Larimer F."/>
            <person name="Land M."/>
            <person name="Kyrpides N."/>
            <person name="Ivanova N."/>
            <person name="Richardson P."/>
        </authorList>
    </citation>
    <scope>NUCLEOTIDE SEQUENCE [LARGE SCALE GENOMIC DNA]</scope>
    <source>
        <strain evidence="2">ATCC BAA-621 / DSM 15236 / T118</strain>
        <plasmid evidence="2">Plasmid pDSM15236</plasmid>
    </source>
</reference>
<dbReference type="HOGENOM" id="CLU_1184309_0_0_4"/>
<dbReference type="AlphaFoldDB" id="Q21Q95"/>
<protein>
    <submittedName>
        <fullName evidence="1">Uncharacterized protein</fullName>
    </submittedName>
</protein>
<name>Q21Q95_ALBFT</name>
<evidence type="ECO:0000313" key="1">
    <source>
        <dbReference type="EMBL" id="ABD72050.1"/>
    </source>
</evidence>
<organism evidence="1 2">
    <name type="scientific">Albidiferax ferrireducens (strain ATCC BAA-621 / DSM 15236 / T118)</name>
    <name type="common">Rhodoferax ferrireducens</name>
    <dbReference type="NCBI Taxonomy" id="338969"/>
    <lineage>
        <taxon>Bacteria</taxon>
        <taxon>Pseudomonadati</taxon>
        <taxon>Pseudomonadota</taxon>
        <taxon>Betaproteobacteria</taxon>
        <taxon>Burkholderiales</taxon>
        <taxon>Comamonadaceae</taxon>
        <taxon>Rhodoferax</taxon>
    </lineage>
</organism>
<geneLocation type="plasmid" evidence="2">
    <name>pDSM15236</name>
</geneLocation>
<evidence type="ECO:0000313" key="2">
    <source>
        <dbReference type="Proteomes" id="UP000008332"/>
    </source>
</evidence>
<dbReference type="EMBL" id="CP000268">
    <property type="protein sequence ID" value="ABD72050.1"/>
    <property type="molecule type" value="Genomic_DNA"/>
</dbReference>
<gene>
    <name evidence="1" type="ordered locus">Rfer_4364</name>
</gene>
<sequence length="234" mass="26090">MSIQNPPIPLRAGLDHPAYNTPMRVRGWTRRLTAKNSPTTLPAKQIIKRLAPHWSQTDHALLAKYHTDRAAKLDAIWCLVSERAALQALGRPWQFTGYEICGIAREEFAPRHKRVLRHCAYRGTEHKKLALAHAAAAGRAAILALSTIKENNGNENKDDPGRPPVPFELANAITALKLAAECGGELDRRQYKTAHENLERLRDQIIDYDNSLNAREVAPTGDDYNALMSLLALP</sequence>